<accession>A0ABV0XJF0</accession>
<comment type="caution">
    <text evidence="1">The sequence shown here is derived from an EMBL/GenBank/DDBJ whole genome shotgun (WGS) entry which is preliminary data.</text>
</comment>
<dbReference type="EMBL" id="JAHRIP010004047">
    <property type="protein sequence ID" value="MEQ2281575.1"/>
    <property type="molecule type" value="Genomic_DNA"/>
</dbReference>
<sequence>CLSFQSTSISSVHGAQDISSNIWGRRPSCPPGKQAKPETQGTCLVATPPLSLQPKRGWATPKSHIENIPLLAFISQAKASNLCDPILHIIIHDAGQSQPCSVSKRGWSMALKQGVVLKLVRHSLESHRPALAATVRFVFFVFFFY</sequence>
<name>A0ABV0XJF0_9TELE</name>
<proteinExistence type="predicted"/>
<gene>
    <name evidence="1" type="ORF">AMECASPLE_031904</name>
</gene>
<reference evidence="1 2" key="1">
    <citation type="submission" date="2021-06" db="EMBL/GenBank/DDBJ databases">
        <authorList>
            <person name="Palmer J.M."/>
        </authorList>
    </citation>
    <scope>NUCLEOTIDE SEQUENCE [LARGE SCALE GENOMIC DNA]</scope>
    <source>
        <strain evidence="1 2">AS_MEX2019</strain>
        <tissue evidence="1">Muscle</tissue>
    </source>
</reference>
<organism evidence="1 2">
    <name type="scientific">Ameca splendens</name>
    <dbReference type="NCBI Taxonomy" id="208324"/>
    <lineage>
        <taxon>Eukaryota</taxon>
        <taxon>Metazoa</taxon>
        <taxon>Chordata</taxon>
        <taxon>Craniata</taxon>
        <taxon>Vertebrata</taxon>
        <taxon>Euteleostomi</taxon>
        <taxon>Actinopterygii</taxon>
        <taxon>Neopterygii</taxon>
        <taxon>Teleostei</taxon>
        <taxon>Neoteleostei</taxon>
        <taxon>Acanthomorphata</taxon>
        <taxon>Ovalentaria</taxon>
        <taxon>Atherinomorphae</taxon>
        <taxon>Cyprinodontiformes</taxon>
        <taxon>Goodeidae</taxon>
        <taxon>Ameca</taxon>
    </lineage>
</organism>
<protein>
    <submittedName>
        <fullName evidence="1">Uncharacterized protein</fullName>
    </submittedName>
</protein>
<keyword evidence="2" id="KW-1185">Reference proteome</keyword>
<feature type="non-terminal residue" evidence="1">
    <location>
        <position position="1"/>
    </location>
</feature>
<evidence type="ECO:0000313" key="2">
    <source>
        <dbReference type="Proteomes" id="UP001469553"/>
    </source>
</evidence>
<evidence type="ECO:0000313" key="1">
    <source>
        <dbReference type="EMBL" id="MEQ2281575.1"/>
    </source>
</evidence>
<dbReference type="Proteomes" id="UP001469553">
    <property type="component" value="Unassembled WGS sequence"/>
</dbReference>